<feature type="compositionally biased region" description="Basic residues" evidence="1">
    <location>
        <begin position="277"/>
        <end position="286"/>
    </location>
</feature>
<dbReference type="AlphaFoldDB" id="A0A2V0NQT5"/>
<evidence type="ECO:0000256" key="3">
    <source>
        <dbReference type="SAM" id="SignalP"/>
    </source>
</evidence>
<reference evidence="4 5" key="1">
    <citation type="journal article" date="2018" name="Sci. Rep.">
        <title>Raphidocelis subcapitata (=Pseudokirchneriella subcapitata) provides an insight into genome evolution and environmental adaptations in the Sphaeropleales.</title>
        <authorList>
            <person name="Suzuki S."/>
            <person name="Yamaguchi H."/>
            <person name="Nakajima N."/>
            <person name="Kawachi M."/>
        </authorList>
    </citation>
    <scope>NUCLEOTIDE SEQUENCE [LARGE SCALE GENOMIC DNA]</scope>
    <source>
        <strain evidence="4 5">NIES-35</strain>
    </source>
</reference>
<feature type="region of interest" description="Disordered" evidence="1">
    <location>
        <begin position="248"/>
        <end position="286"/>
    </location>
</feature>
<dbReference type="OrthoDB" id="3360032at2759"/>
<keyword evidence="2" id="KW-0472">Membrane</keyword>
<dbReference type="PROSITE" id="PS51318">
    <property type="entry name" value="TAT"/>
    <property type="match status" value="1"/>
</dbReference>
<feature type="compositionally biased region" description="Low complexity" evidence="1">
    <location>
        <begin position="264"/>
        <end position="276"/>
    </location>
</feature>
<dbReference type="EMBL" id="BDRX01000014">
    <property type="protein sequence ID" value="GBF90016.1"/>
    <property type="molecule type" value="Genomic_DNA"/>
</dbReference>
<dbReference type="InParanoid" id="A0A2V0NQT5"/>
<keyword evidence="5" id="KW-1185">Reference proteome</keyword>
<evidence type="ECO:0000256" key="1">
    <source>
        <dbReference type="SAM" id="MobiDB-lite"/>
    </source>
</evidence>
<organism evidence="4 5">
    <name type="scientific">Raphidocelis subcapitata</name>
    <dbReference type="NCBI Taxonomy" id="307507"/>
    <lineage>
        <taxon>Eukaryota</taxon>
        <taxon>Viridiplantae</taxon>
        <taxon>Chlorophyta</taxon>
        <taxon>core chlorophytes</taxon>
        <taxon>Chlorophyceae</taxon>
        <taxon>CS clade</taxon>
        <taxon>Sphaeropleales</taxon>
        <taxon>Selenastraceae</taxon>
        <taxon>Raphidocelis</taxon>
    </lineage>
</organism>
<protein>
    <submittedName>
        <fullName evidence="4">Uncharacterized protein</fullName>
    </submittedName>
</protein>
<name>A0A2V0NQT5_9CHLO</name>
<evidence type="ECO:0000313" key="4">
    <source>
        <dbReference type="EMBL" id="GBF90016.1"/>
    </source>
</evidence>
<keyword evidence="2" id="KW-0812">Transmembrane</keyword>
<feature type="transmembrane region" description="Helical" evidence="2">
    <location>
        <begin position="212"/>
        <end position="233"/>
    </location>
</feature>
<feature type="chain" id="PRO_5016079701" evidence="3">
    <location>
        <begin position="37"/>
        <end position="286"/>
    </location>
</feature>
<dbReference type="Proteomes" id="UP000247498">
    <property type="component" value="Unassembled WGS sequence"/>
</dbReference>
<sequence length="286" mass="29303">MSRAPPARSRPAALGAATLASALALLLALAPPPARAGALPGWPTGAAPAAPAPSPAPSPGLKRVGVVASLWPKLLGEDVLRPNEPLTGQLIKLDGAAKRYRLRDLKPSADYEVRVSYPASIPASLAFEWSGVPAPDAAAPGRAATRRLLDTDKAIFSTDADGGGPGGKAPLLLLKAARRSVHKDGPEGGPDQLVFDIVLAELWFGVLPKDTLPVIVAAGIALLAALLLAPIWAGRLFPALVNWVTAGRGGAPSPRRRASPPPEDGAAAPGPSPARQRSQRARRAAP</sequence>
<feature type="signal peptide" evidence="3">
    <location>
        <begin position="1"/>
        <end position="36"/>
    </location>
</feature>
<gene>
    <name evidence="4" type="ORF">Rsub_02722</name>
</gene>
<dbReference type="PANTHER" id="PTHR35465">
    <property type="entry name" value="CAVEOLIN-1 PROTEIN"/>
    <property type="match status" value="1"/>
</dbReference>
<evidence type="ECO:0000313" key="5">
    <source>
        <dbReference type="Proteomes" id="UP000247498"/>
    </source>
</evidence>
<keyword evidence="3" id="KW-0732">Signal</keyword>
<proteinExistence type="predicted"/>
<dbReference type="PANTHER" id="PTHR35465:SF1">
    <property type="entry name" value="PHOSPHATIDYLINOSITOL-GLYCAN BIOSYNTHESIS CLASS X PROTEIN"/>
    <property type="match status" value="1"/>
</dbReference>
<dbReference type="InterPro" id="IPR006311">
    <property type="entry name" value="TAT_signal"/>
</dbReference>
<comment type="caution">
    <text evidence="4">The sequence shown here is derived from an EMBL/GenBank/DDBJ whole genome shotgun (WGS) entry which is preliminary data.</text>
</comment>
<keyword evidence="2" id="KW-1133">Transmembrane helix</keyword>
<evidence type="ECO:0000256" key="2">
    <source>
        <dbReference type="SAM" id="Phobius"/>
    </source>
</evidence>
<dbReference type="FunCoup" id="A0A2V0NQT5">
    <property type="interactions" value="92"/>
</dbReference>
<accession>A0A2V0NQT5</accession>